<sequence length="511" mass="56077">MNNYFKKIILFFCIFCAFVMPLRSNIAKANPIAIGAVEFAEGSLGGVVTGGAGYAGYDIIDRYKKEASDFIIKKSLSTLTNTFLKFYSDSSGQKYVGIDGTGLDELQSMLNDFRHSSIPVSTNYTTSNTSSGAVNGVSEPYMLNGFYMVPFYIQSTKIAFPSFKVQAYDTVNIQVQNYQSSVYTCTITPAVDTYYRLNMYNAPYANIQFSKDDGLTWSDYLYHFAAGNAAGRYIGIGYTTTSNTVYVPATDVITGTGIDGKASDSVGDGVVAVPISCQYQDDGTVVYTPIEGASVGVVSGLTKDTSNSTDIDDNYEIKINRDSIDRIFNSKQGHLTSNTAENRKILELIANNAHNYIGMDDYENEWYTSINSDGTQTWVEVTNNEIVNGGINEIPIKFELTNSADDVTQPNTTTGAAITISEKNKDHIFREASGHLTEDTPENRKILEDVANNEENYLGSDKYGNEWYAKVNEDGTQTWVQVRGTEIRNGGVNELPIGFDINTGLSSPVKP</sequence>
<reference evidence="3" key="1">
    <citation type="submission" date="2014-12" db="EMBL/GenBank/DDBJ databases">
        <title>Genome sequence of Clostridium beijerinckii strain 59B.</title>
        <authorList>
            <person name="Little G.T."/>
            <person name="Minton N.P."/>
        </authorList>
    </citation>
    <scope>NUCLEOTIDE SEQUENCE [LARGE SCALE GENOMIC DNA]</scope>
    <source>
        <strain evidence="3">59B</strain>
    </source>
</reference>
<gene>
    <name evidence="2" type="ORF">LF65_02296</name>
</gene>
<feature type="signal peptide" evidence="1">
    <location>
        <begin position="1"/>
        <end position="29"/>
    </location>
</feature>
<organism evidence="2 3">
    <name type="scientific">Clostridium beijerinckii</name>
    <name type="common">Clostridium MP</name>
    <dbReference type="NCBI Taxonomy" id="1520"/>
    <lineage>
        <taxon>Bacteria</taxon>
        <taxon>Bacillati</taxon>
        <taxon>Bacillota</taxon>
        <taxon>Clostridia</taxon>
        <taxon>Eubacteriales</taxon>
        <taxon>Clostridiaceae</taxon>
        <taxon>Clostridium</taxon>
    </lineage>
</organism>
<feature type="chain" id="PRO_5002106606" evidence="1">
    <location>
        <begin position="30"/>
        <end position="511"/>
    </location>
</feature>
<dbReference type="STRING" id="1520.LF65_02296"/>
<dbReference type="EMBL" id="CP010086">
    <property type="protein sequence ID" value="AJG98882.1"/>
    <property type="molecule type" value="Genomic_DNA"/>
</dbReference>
<accession>A0A0B5QLK4</accession>
<dbReference type="Proteomes" id="UP000031866">
    <property type="component" value="Chromosome"/>
</dbReference>
<protein>
    <submittedName>
        <fullName evidence="2">Uncharacterized protein</fullName>
    </submittedName>
</protein>
<dbReference type="KEGG" id="cbei:LF65_02296"/>
<evidence type="ECO:0000256" key="1">
    <source>
        <dbReference type="SAM" id="SignalP"/>
    </source>
</evidence>
<dbReference type="RefSeq" id="WP_052482798.1">
    <property type="nucleotide sequence ID" value="NZ_CP010086.2"/>
</dbReference>
<dbReference type="AlphaFoldDB" id="A0A0B5QLK4"/>
<name>A0A0B5QLK4_CLOBE</name>
<proteinExistence type="predicted"/>
<evidence type="ECO:0000313" key="2">
    <source>
        <dbReference type="EMBL" id="AJG98882.1"/>
    </source>
</evidence>
<evidence type="ECO:0000313" key="3">
    <source>
        <dbReference type="Proteomes" id="UP000031866"/>
    </source>
</evidence>
<keyword evidence="1" id="KW-0732">Signal</keyword>